<dbReference type="PANTHER" id="PTHR30183:SF3">
    <property type="entry name" value="MOLYBDENUM TRANSPORT SYSTEM PERMEASE PROTEIN MODB"/>
    <property type="match status" value="1"/>
</dbReference>
<evidence type="ECO:0000313" key="9">
    <source>
        <dbReference type="EMBL" id="SVB63869.1"/>
    </source>
</evidence>
<dbReference type="Gene3D" id="1.10.3720.10">
    <property type="entry name" value="MetI-like"/>
    <property type="match status" value="1"/>
</dbReference>
<feature type="transmembrane region" description="Helical" evidence="7">
    <location>
        <begin position="48"/>
        <end position="69"/>
    </location>
</feature>
<dbReference type="GO" id="GO:0005886">
    <property type="term" value="C:plasma membrane"/>
    <property type="evidence" value="ECO:0007669"/>
    <property type="project" value="UniProtKB-SubCell"/>
</dbReference>
<evidence type="ECO:0000256" key="5">
    <source>
        <dbReference type="ARBA" id="ARBA00022989"/>
    </source>
</evidence>
<evidence type="ECO:0000256" key="3">
    <source>
        <dbReference type="ARBA" id="ARBA00022475"/>
    </source>
</evidence>
<evidence type="ECO:0000256" key="2">
    <source>
        <dbReference type="ARBA" id="ARBA00022448"/>
    </source>
</evidence>
<dbReference type="EMBL" id="UINC01050649">
    <property type="protein sequence ID" value="SVB63869.1"/>
    <property type="molecule type" value="Genomic_DNA"/>
</dbReference>
<feature type="transmembrane region" description="Helical" evidence="7">
    <location>
        <begin position="16"/>
        <end position="36"/>
    </location>
</feature>
<dbReference type="InterPro" id="IPR000515">
    <property type="entry name" value="MetI-like"/>
</dbReference>
<evidence type="ECO:0000256" key="4">
    <source>
        <dbReference type="ARBA" id="ARBA00022692"/>
    </source>
</evidence>
<evidence type="ECO:0000256" key="6">
    <source>
        <dbReference type="ARBA" id="ARBA00023136"/>
    </source>
</evidence>
<keyword evidence="3" id="KW-1003">Cell membrane</keyword>
<keyword evidence="5 7" id="KW-1133">Transmembrane helix</keyword>
<name>A0A382FMI9_9ZZZZ</name>
<sequence length="166" mass="17833">MLSQLEIEALSLSLKVSVWAVACILSPGIAIAWLLARRDFPGKALLDGFVHLPLVLPPVALGYVLLVMFGRNGPLGALVYDWLGVNLIFSWRGAAVAAGIMAFPLLVRAVRLSMEVVDQRLETAARTLGARPWRVFLTITLPLASPGILTGVLLAFIRCLGEFGAT</sequence>
<dbReference type="InterPro" id="IPR035906">
    <property type="entry name" value="MetI-like_sf"/>
</dbReference>
<comment type="subcellular location">
    <subcellularLocation>
        <location evidence="1">Cell membrane</location>
        <topology evidence="1">Multi-pass membrane protein</topology>
    </subcellularLocation>
</comment>
<feature type="non-terminal residue" evidence="9">
    <location>
        <position position="166"/>
    </location>
</feature>
<gene>
    <name evidence="9" type="ORF">METZ01_LOCUS216723</name>
</gene>
<dbReference type="GO" id="GO:0055085">
    <property type="term" value="P:transmembrane transport"/>
    <property type="evidence" value="ECO:0007669"/>
    <property type="project" value="InterPro"/>
</dbReference>
<accession>A0A382FMI9</accession>
<dbReference type="Pfam" id="PF00528">
    <property type="entry name" value="BPD_transp_1"/>
    <property type="match status" value="1"/>
</dbReference>
<keyword evidence="6 7" id="KW-0472">Membrane</keyword>
<dbReference type="AlphaFoldDB" id="A0A382FMI9"/>
<dbReference type="SUPFAM" id="SSF161098">
    <property type="entry name" value="MetI-like"/>
    <property type="match status" value="1"/>
</dbReference>
<feature type="domain" description="ABC transmembrane type-1" evidence="8">
    <location>
        <begin position="10"/>
        <end position="166"/>
    </location>
</feature>
<proteinExistence type="predicted"/>
<dbReference type="CDD" id="cd06261">
    <property type="entry name" value="TM_PBP2"/>
    <property type="match status" value="1"/>
</dbReference>
<feature type="transmembrane region" description="Helical" evidence="7">
    <location>
        <begin position="135"/>
        <end position="157"/>
    </location>
</feature>
<reference evidence="9" key="1">
    <citation type="submission" date="2018-05" db="EMBL/GenBank/DDBJ databases">
        <authorList>
            <person name="Lanie J.A."/>
            <person name="Ng W.-L."/>
            <person name="Kazmierczak K.M."/>
            <person name="Andrzejewski T.M."/>
            <person name="Davidsen T.M."/>
            <person name="Wayne K.J."/>
            <person name="Tettelin H."/>
            <person name="Glass J.I."/>
            <person name="Rusch D."/>
            <person name="Podicherti R."/>
            <person name="Tsui H.-C.T."/>
            <person name="Winkler M.E."/>
        </authorList>
    </citation>
    <scope>NUCLEOTIDE SEQUENCE</scope>
</reference>
<evidence type="ECO:0000256" key="1">
    <source>
        <dbReference type="ARBA" id="ARBA00004651"/>
    </source>
</evidence>
<protein>
    <recommendedName>
        <fullName evidence="8">ABC transmembrane type-1 domain-containing protein</fullName>
    </recommendedName>
</protein>
<dbReference type="PANTHER" id="PTHR30183">
    <property type="entry name" value="MOLYBDENUM TRANSPORT SYSTEM PERMEASE PROTEIN MODB"/>
    <property type="match status" value="1"/>
</dbReference>
<evidence type="ECO:0000256" key="7">
    <source>
        <dbReference type="SAM" id="Phobius"/>
    </source>
</evidence>
<keyword evidence="2" id="KW-0813">Transport</keyword>
<keyword evidence="4 7" id="KW-0812">Transmembrane</keyword>
<organism evidence="9">
    <name type="scientific">marine metagenome</name>
    <dbReference type="NCBI Taxonomy" id="408172"/>
    <lineage>
        <taxon>unclassified sequences</taxon>
        <taxon>metagenomes</taxon>
        <taxon>ecological metagenomes</taxon>
    </lineage>
</organism>
<dbReference type="PROSITE" id="PS50928">
    <property type="entry name" value="ABC_TM1"/>
    <property type="match status" value="1"/>
</dbReference>
<evidence type="ECO:0000259" key="8">
    <source>
        <dbReference type="PROSITE" id="PS50928"/>
    </source>
</evidence>
<feature type="transmembrane region" description="Helical" evidence="7">
    <location>
        <begin position="89"/>
        <end position="110"/>
    </location>
</feature>